<accession>A0A8S5R519</accession>
<dbReference type="EMBL" id="BK015807">
    <property type="protein sequence ID" value="DAE26076.1"/>
    <property type="molecule type" value="Genomic_DNA"/>
</dbReference>
<evidence type="ECO:0000313" key="1">
    <source>
        <dbReference type="EMBL" id="DAE26076.1"/>
    </source>
</evidence>
<proteinExistence type="predicted"/>
<reference evidence="1" key="1">
    <citation type="journal article" date="2021" name="Proc. Natl. Acad. Sci. U.S.A.">
        <title>A Catalog of Tens of Thousands of Viruses from Human Metagenomes Reveals Hidden Associations with Chronic Diseases.</title>
        <authorList>
            <person name="Tisza M.J."/>
            <person name="Buck C.B."/>
        </authorList>
    </citation>
    <scope>NUCLEOTIDE SEQUENCE</scope>
    <source>
        <strain evidence="1">CtEkS11</strain>
    </source>
</reference>
<protein>
    <submittedName>
        <fullName evidence="1">Uncharacterized protein</fullName>
    </submittedName>
</protein>
<name>A0A8S5R519_9CAUD</name>
<sequence>MLLSQLYVSEGVHSNETLPSFVLKNNKWLRKRRKLK</sequence>
<organism evidence="1">
    <name type="scientific">Siphoviridae sp. ctEkS11</name>
    <dbReference type="NCBI Taxonomy" id="2827272"/>
    <lineage>
        <taxon>Viruses</taxon>
        <taxon>Duplodnaviria</taxon>
        <taxon>Heunggongvirae</taxon>
        <taxon>Uroviricota</taxon>
        <taxon>Caudoviricetes</taxon>
    </lineage>
</organism>